<keyword evidence="2" id="KW-0732">Signal</keyword>
<dbReference type="GO" id="GO:0008009">
    <property type="term" value="F:chemokine activity"/>
    <property type="evidence" value="ECO:0007669"/>
    <property type="project" value="InterPro"/>
</dbReference>
<dbReference type="InterPro" id="IPR001811">
    <property type="entry name" value="Chemokine_IL8-like_dom"/>
</dbReference>
<evidence type="ECO:0000259" key="3">
    <source>
        <dbReference type="SMART" id="SM00199"/>
    </source>
</evidence>
<sequence>MTLHLGIMDCKIAAIVCVVLLSASVIQGAAIPKGNRCLCKKISKKVNIKGLEKLEIYPRSSSCENVEYIATLKKRSVPICVSPNLKEVKALLGRKIQQYKHIEVIHHK</sequence>
<feature type="signal peptide" evidence="2">
    <location>
        <begin position="1"/>
        <end position="28"/>
    </location>
</feature>
<gene>
    <name evidence="4" type="ORF">GDO81_000824</name>
</gene>
<feature type="domain" description="Chemokine interleukin-8-like" evidence="3">
    <location>
        <begin position="34"/>
        <end position="95"/>
    </location>
</feature>
<reference evidence="4" key="1">
    <citation type="thesis" date="2020" institute="ProQuest LLC" country="789 East Eisenhower Parkway, Ann Arbor, MI, USA">
        <title>Comparative Genomics and Chromosome Evolution.</title>
        <authorList>
            <person name="Mudd A.B."/>
        </authorList>
    </citation>
    <scope>NUCLEOTIDE SEQUENCE</scope>
    <source>
        <strain evidence="4">237g6f4</strain>
        <tissue evidence="4">Blood</tissue>
    </source>
</reference>
<dbReference type="SUPFAM" id="SSF54117">
    <property type="entry name" value="Interleukin 8-like chemokines"/>
    <property type="match status" value="1"/>
</dbReference>
<protein>
    <recommendedName>
        <fullName evidence="3">Chemokine interleukin-8-like domain-containing protein</fullName>
    </recommendedName>
</protein>
<dbReference type="AlphaFoldDB" id="A0AAV7D7K8"/>
<keyword evidence="1" id="KW-0202">Cytokine</keyword>
<dbReference type="PRINTS" id="PR00437">
    <property type="entry name" value="SMALLCYTKCXC"/>
</dbReference>
<comment type="caution">
    <text evidence="4">The sequence shown here is derived from an EMBL/GenBank/DDBJ whole genome shotgun (WGS) entry which is preliminary data.</text>
</comment>
<keyword evidence="5" id="KW-1185">Reference proteome</keyword>
<dbReference type="Pfam" id="PF00048">
    <property type="entry name" value="IL8"/>
    <property type="match status" value="1"/>
</dbReference>
<dbReference type="SMART" id="SM00199">
    <property type="entry name" value="SCY"/>
    <property type="match status" value="1"/>
</dbReference>
<accession>A0AAV7D7K8</accession>
<dbReference type="EMBL" id="WNYA01000001">
    <property type="protein sequence ID" value="KAG8593420.1"/>
    <property type="molecule type" value="Genomic_DNA"/>
</dbReference>
<name>A0AAV7D7K8_ENGPU</name>
<dbReference type="Proteomes" id="UP000824782">
    <property type="component" value="Unassembled WGS sequence"/>
</dbReference>
<evidence type="ECO:0000313" key="4">
    <source>
        <dbReference type="EMBL" id="KAG8593420.1"/>
    </source>
</evidence>
<dbReference type="Gene3D" id="2.40.50.40">
    <property type="match status" value="1"/>
</dbReference>
<feature type="chain" id="PRO_5043664138" description="Chemokine interleukin-8-like domain-containing protein" evidence="2">
    <location>
        <begin position="29"/>
        <end position="108"/>
    </location>
</feature>
<evidence type="ECO:0000256" key="2">
    <source>
        <dbReference type="SAM" id="SignalP"/>
    </source>
</evidence>
<dbReference type="GO" id="GO:0006955">
    <property type="term" value="P:immune response"/>
    <property type="evidence" value="ECO:0007669"/>
    <property type="project" value="InterPro"/>
</dbReference>
<evidence type="ECO:0000313" key="5">
    <source>
        <dbReference type="Proteomes" id="UP000824782"/>
    </source>
</evidence>
<dbReference type="PRINTS" id="PR00436">
    <property type="entry name" value="INTERLEUKIN8"/>
</dbReference>
<organism evidence="4 5">
    <name type="scientific">Engystomops pustulosus</name>
    <name type="common">Tungara frog</name>
    <name type="synonym">Physalaemus pustulosus</name>
    <dbReference type="NCBI Taxonomy" id="76066"/>
    <lineage>
        <taxon>Eukaryota</taxon>
        <taxon>Metazoa</taxon>
        <taxon>Chordata</taxon>
        <taxon>Craniata</taxon>
        <taxon>Vertebrata</taxon>
        <taxon>Euteleostomi</taxon>
        <taxon>Amphibia</taxon>
        <taxon>Batrachia</taxon>
        <taxon>Anura</taxon>
        <taxon>Neobatrachia</taxon>
        <taxon>Hyloidea</taxon>
        <taxon>Leptodactylidae</taxon>
        <taxon>Leiuperinae</taxon>
        <taxon>Engystomops</taxon>
    </lineage>
</organism>
<dbReference type="InterPro" id="IPR036048">
    <property type="entry name" value="Interleukin_8-like_sf"/>
</dbReference>
<dbReference type="InterPro" id="IPR001089">
    <property type="entry name" value="Chemokine_CXC"/>
</dbReference>
<dbReference type="GO" id="GO:0005615">
    <property type="term" value="C:extracellular space"/>
    <property type="evidence" value="ECO:0007669"/>
    <property type="project" value="UniProtKB-KW"/>
</dbReference>
<proteinExistence type="predicted"/>
<evidence type="ECO:0000256" key="1">
    <source>
        <dbReference type="ARBA" id="ARBA00022514"/>
    </source>
</evidence>